<evidence type="ECO:0000256" key="8">
    <source>
        <dbReference type="ARBA" id="ARBA00022801"/>
    </source>
</evidence>
<dbReference type="FunFam" id="1.20.58.1040:FF:000002">
    <property type="entry name" value="Glucan endo-1,3-beta-glucosidase 8"/>
    <property type="match status" value="1"/>
</dbReference>
<keyword evidence="18" id="KW-1133">Transmembrane helix</keyword>
<dbReference type="FunFam" id="3.20.20.80:FF:000008">
    <property type="entry name" value="Glucan endo-1,3-beta-glucosidase 5"/>
    <property type="match status" value="1"/>
</dbReference>
<dbReference type="GO" id="GO:0042973">
    <property type="term" value="F:glucan endo-1,3-beta-D-glucosidase activity"/>
    <property type="evidence" value="ECO:0007669"/>
    <property type="project" value="UniProtKB-EC"/>
</dbReference>
<evidence type="ECO:0000256" key="19">
    <source>
        <dbReference type="SAM" id="SignalP"/>
    </source>
</evidence>
<evidence type="ECO:0000256" key="14">
    <source>
        <dbReference type="ARBA" id="ARBA00023295"/>
    </source>
</evidence>
<sequence length="557" mass="60491">MAHLPNGCYFLPILIRTLMRACHGQTLAGFPAIFPSFPIQRQRCGTRTTSTTKSQRTRTAITPNQGKTGEGPGMAPLLRLLAGAAALLLAVSPASAGSSAVDVGVNWGSQMTHPLVPSSVVKMLKDNGIMKVKLFDADSWPVDALLDSGIEVMLGIPNDMLDTMTSYGNAEDWVNENVTSYGDKLNLKYVAVGNEPFLKAYNGTFMKTTVPALKNIQKALDNAGVGDKVKATVPLNADVYVSPDDKPSSGQFRPDINDLMTDMVKFLHDHGSPFVVNIYPFLSLYQSDNFPFEFAFFDGGRSIQDNGGVSYSNVFDANYDTLVSALKKAGVPNLKVVVGEVGWPTDGNKNANGKLARRFYDGLMKKLAKNEGTHLRSGKMDVYLFGLFDEDMKSIAPGPFERHWGILTYDGKPKFPMDLSGQGNDKLLVGVSGVEYLPKQWCVFDDEAQDKSKLPGNIQYACASGDCTALGYGCSCNGLDENSNISYAFNMYFQMQDQDVRACDFDGLAKISDKNASTKGCLFPVQIISAGGRAAPAMWWATLLASFVHIVAMSFVM</sequence>
<keyword evidence="11" id="KW-1015">Disulfide bond</keyword>
<evidence type="ECO:0000256" key="6">
    <source>
        <dbReference type="ARBA" id="ARBA00022622"/>
    </source>
</evidence>
<evidence type="ECO:0000256" key="1">
    <source>
        <dbReference type="ARBA" id="ARBA00000382"/>
    </source>
</evidence>
<feature type="chain" id="PRO_5042046351" description="glucan endo-1,3-beta-D-glucosidase" evidence="19">
    <location>
        <begin position="25"/>
        <end position="557"/>
    </location>
</feature>
<keyword evidence="18" id="KW-0812">Transmembrane</keyword>
<comment type="caution">
    <text evidence="21">The sequence shown here is derived from an EMBL/GenBank/DDBJ whole genome shotgun (WGS) entry which is preliminary data.</text>
</comment>
<proteinExistence type="inferred from homology"/>
<evidence type="ECO:0000256" key="12">
    <source>
        <dbReference type="ARBA" id="ARBA00023180"/>
    </source>
</evidence>
<dbReference type="AlphaFoldDB" id="A0AAD8VCM9"/>
<dbReference type="Pfam" id="PF07983">
    <property type="entry name" value="X8"/>
    <property type="match status" value="1"/>
</dbReference>
<dbReference type="GO" id="GO:0005975">
    <property type="term" value="P:carbohydrate metabolic process"/>
    <property type="evidence" value="ECO:0007669"/>
    <property type="project" value="InterPro"/>
</dbReference>
<evidence type="ECO:0000256" key="3">
    <source>
        <dbReference type="ARBA" id="ARBA00008773"/>
    </source>
</evidence>
<keyword evidence="22" id="KW-1185">Reference proteome</keyword>
<dbReference type="Proteomes" id="UP001231189">
    <property type="component" value="Unassembled WGS sequence"/>
</dbReference>
<comment type="similarity">
    <text evidence="3 15">Belongs to the glycosyl hydrolase 17 family.</text>
</comment>
<organism evidence="21 22">
    <name type="scientific">Lolium multiflorum</name>
    <name type="common">Italian ryegrass</name>
    <name type="synonym">Lolium perenne subsp. multiflorum</name>
    <dbReference type="NCBI Taxonomy" id="4521"/>
    <lineage>
        <taxon>Eukaryota</taxon>
        <taxon>Viridiplantae</taxon>
        <taxon>Streptophyta</taxon>
        <taxon>Embryophyta</taxon>
        <taxon>Tracheophyta</taxon>
        <taxon>Spermatophyta</taxon>
        <taxon>Magnoliopsida</taxon>
        <taxon>Liliopsida</taxon>
        <taxon>Poales</taxon>
        <taxon>Poaceae</taxon>
        <taxon>BOP clade</taxon>
        <taxon>Pooideae</taxon>
        <taxon>Poodae</taxon>
        <taxon>Poeae</taxon>
        <taxon>Poeae Chloroplast Group 2 (Poeae type)</taxon>
        <taxon>Loliodinae</taxon>
        <taxon>Loliinae</taxon>
        <taxon>Lolium</taxon>
    </lineage>
</organism>
<dbReference type="InterPro" id="IPR017853">
    <property type="entry name" value="GH"/>
</dbReference>
<dbReference type="GO" id="GO:0006952">
    <property type="term" value="P:defense response"/>
    <property type="evidence" value="ECO:0007669"/>
    <property type="project" value="UniProtKB-KW"/>
</dbReference>
<dbReference type="PANTHER" id="PTHR32227">
    <property type="entry name" value="GLUCAN ENDO-1,3-BETA-GLUCOSIDASE BG1-RELATED-RELATED"/>
    <property type="match status" value="1"/>
</dbReference>
<evidence type="ECO:0000256" key="5">
    <source>
        <dbReference type="ARBA" id="ARBA00022475"/>
    </source>
</evidence>
<evidence type="ECO:0000256" key="15">
    <source>
        <dbReference type="RuleBase" id="RU004335"/>
    </source>
</evidence>
<evidence type="ECO:0000256" key="2">
    <source>
        <dbReference type="ARBA" id="ARBA00004609"/>
    </source>
</evidence>
<dbReference type="GO" id="GO:0005886">
    <property type="term" value="C:plasma membrane"/>
    <property type="evidence" value="ECO:0007669"/>
    <property type="project" value="UniProtKB-SubCell"/>
</dbReference>
<dbReference type="EC" id="3.2.1.39" evidence="4"/>
<evidence type="ECO:0000313" key="22">
    <source>
        <dbReference type="Proteomes" id="UP001231189"/>
    </source>
</evidence>
<evidence type="ECO:0000256" key="17">
    <source>
        <dbReference type="SAM" id="MobiDB-lite"/>
    </source>
</evidence>
<feature type="compositionally biased region" description="Low complexity" evidence="17">
    <location>
        <begin position="44"/>
        <end position="59"/>
    </location>
</feature>
<reference evidence="21" key="1">
    <citation type="submission" date="2023-07" db="EMBL/GenBank/DDBJ databases">
        <title>A chromosome-level genome assembly of Lolium multiflorum.</title>
        <authorList>
            <person name="Chen Y."/>
            <person name="Copetti D."/>
            <person name="Kolliker R."/>
            <person name="Studer B."/>
        </authorList>
    </citation>
    <scope>NUCLEOTIDE SEQUENCE</scope>
    <source>
        <strain evidence="21">02402/16</strain>
        <tissue evidence="21">Leaf</tissue>
    </source>
</reference>
<evidence type="ECO:0000256" key="13">
    <source>
        <dbReference type="ARBA" id="ARBA00023288"/>
    </source>
</evidence>
<keyword evidence="6" id="KW-0336">GPI-anchor</keyword>
<evidence type="ECO:0000313" key="21">
    <source>
        <dbReference type="EMBL" id="KAK1602777.1"/>
    </source>
</evidence>
<feature type="domain" description="X8" evidence="20">
    <location>
        <begin position="440"/>
        <end position="523"/>
    </location>
</feature>
<feature type="transmembrane region" description="Helical" evidence="18">
    <location>
        <begin position="537"/>
        <end position="556"/>
    </location>
</feature>
<evidence type="ECO:0000256" key="16">
    <source>
        <dbReference type="RuleBase" id="RU004336"/>
    </source>
</evidence>
<gene>
    <name evidence="21" type="ORF">QYE76_018574</name>
</gene>
<dbReference type="InterPro" id="IPR044965">
    <property type="entry name" value="Glyco_hydro_17_plant"/>
</dbReference>
<keyword evidence="9" id="KW-0611">Plant defense</keyword>
<evidence type="ECO:0000256" key="7">
    <source>
        <dbReference type="ARBA" id="ARBA00022729"/>
    </source>
</evidence>
<dbReference type="GO" id="GO:0098552">
    <property type="term" value="C:side of membrane"/>
    <property type="evidence" value="ECO:0007669"/>
    <property type="project" value="UniProtKB-KW"/>
</dbReference>
<dbReference type="InterPro" id="IPR000490">
    <property type="entry name" value="Glyco_hydro_17"/>
</dbReference>
<evidence type="ECO:0000256" key="4">
    <source>
        <dbReference type="ARBA" id="ARBA00012780"/>
    </source>
</evidence>
<protein>
    <recommendedName>
        <fullName evidence="4">glucan endo-1,3-beta-D-glucosidase</fullName>
        <ecNumber evidence="4">3.2.1.39</ecNumber>
    </recommendedName>
</protein>
<keyword evidence="8 16" id="KW-0378">Hydrolase</keyword>
<feature type="signal peptide" evidence="19">
    <location>
        <begin position="1"/>
        <end position="24"/>
    </location>
</feature>
<accession>A0AAD8VCM9</accession>
<keyword evidence="5" id="KW-1003">Cell membrane</keyword>
<feature type="region of interest" description="Disordered" evidence="17">
    <location>
        <begin position="44"/>
        <end position="72"/>
    </location>
</feature>
<evidence type="ECO:0000256" key="10">
    <source>
        <dbReference type="ARBA" id="ARBA00023136"/>
    </source>
</evidence>
<keyword evidence="14 16" id="KW-0326">Glycosidase</keyword>
<keyword evidence="13" id="KW-0449">Lipoprotein</keyword>
<evidence type="ECO:0000259" key="20">
    <source>
        <dbReference type="SMART" id="SM00768"/>
    </source>
</evidence>
<keyword evidence="7 19" id="KW-0732">Signal</keyword>
<comment type="catalytic activity">
    <reaction evidence="1">
        <text>Hydrolysis of (1-&gt;3)-beta-D-glucosidic linkages in (1-&gt;3)-beta-D-glucans.</text>
        <dbReference type="EC" id="3.2.1.39"/>
    </reaction>
</comment>
<dbReference type="InterPro" id="IPR012946">
    <property type="entry name" value="X8"/>
</dbReference>
<dbReference type="PROSITE" id="PS00587">
    <property type="entry name" value="GLYCOSYL_HYDROL_F17"/>
    <property type="match status" value="1"/>
</dbReference>
<comment type="subcellular location">
    <subcellularLocation>
        <location evidence="2">Cell membrane</location>
        <topology evidence="2">Lipid-anchor</topology>
        <topology evidence="2">GPI-anchor</topology>
    </subcellularLocation>
</comment>
<keyword evidence="10 18" id="KW-0472">Membrane</keyword>
<keyword evidence="12" id="KW-0325">Glycoprotein</keyword>
<evidence type="ECO:0000256" key="18">
    <source>
        <dbReference type="SAM" id="Phobius"/>
    </source>
</evidence>
<dbReference type="SMART" id="SM00768">
    <property type="entry name" value="X8"/>
    <property type="match status" value="1"/>
</dbReference>
<evidence type="ECO:0000256" key="9">
    <source>
        <dbReference type="ARBA" id="ARBA00022821"/>
    </source>
</evidence>
<dbReference type="SUPFAM" id="SSF51445">
    <property type="entry name" value="(Trans)glycosidases"/>
    <property type="match status" value="1"/>
</dbReference>
<evidence type="ECO:0000256" key="11">
    <source>
        <dbReference type="ARBA" id="ARBA00023157"/>
    </source>
</evidence>
<dbReference type="Pfam" id="PF00332">
    <property type="entry name" value="Glyco_hydro_17"/>
    <property type="match status" value="1"/>
</dbReference>
<name>A0AAD8VCM9_LOLMU</name>
<dbReference type="EMBL" id="JAUUTY010000186">
    <property type="protein sequence ID" value="KAK1602777.1"/>
    <property type="molecule type" value="Genomic_DNA"/>
</dbReference>
<dbReference type="Gene3D" id="3.20.20.80">
    <property type="entry name" value="Glycosidases"/>
    <property type="match status" value="1"/>
</dbReference>
<dbReference type="Gene3D" id="1.20.58.1040">
    <property type="match status" value="1"/>
</dbReference>